<evidence type="ECO:0000313" key="3">
    <source>
        <dbReference type="Proteomes" id="UP000308730"/>
    </source>
</evidence>
<sequence>MYSLHNESEDSIHSQSTHYTEEGMDDVIRVANLPDETRDIINPAVRDPEAMLGRHTGTADDDFDRRMPSVDLSLPDSQSSNSGGSSTSSVLGKRKSDADLDLPSKHSHKRSAHKEEPNRAEFKQEEPKLHILANFTLLKTKGIFFGIQWEFERLKGDTGNVATLNQIRCCKTYEEQAELLYQLLAEHKMDLYGAEALARSPWSELELERLALAQDPTNGLLGCNDSASFTAHNPHWYGGKVHFCCKLTCEGGKPEELKLTLQALHL</sequence>
<organism evidence="2 3">
    <name type="scientific">Antrodiella citrinella</name>
    <dbReference type="NCBI Taxonomy" id="2447956"/>
    <lineage>
        <taxon>Eukaryota</taxon>
        <taxon>Fungi</taxon>
        <taxon>Dikarya</taxon>
        <taxon>Basidiomycota</taxon>
        <taxon>Agaricomycotina</taxon>
        <taxon>Agaricomycetes</taxon>
        <taxon>Polyporales</taxon>
        <taxon>Steccherinaceae</taxon>
        <taxon>Antrodiella</taxon>
    </lineage>
</organism>
<feature type="compositionally biased region" description="Basic and acidic residues" evidence="1">
    <location>
        <begin position="113"/>
        <end position="123"/>
    </location>
</feature>
<evidence type="ECO:0000313" key="2">
    <source>
        <dbReference type="EMBL" id="THH23180.1"/>
    </source>
</evidence>
<name>A0A4S4MJ20_9APHY</name>
<reference evidence="2 3" key="1">
    <citation type="submission" date="2019-02" db="EMBL/GenBank/DDBJ databases">
        <title>Genome sequencing of the rare red list fungi Antrodiella citrinella (Flaviporus citrinellus).</title>
        <authorList>
            <person name="Buettner E."/>
            <person name="Kellner H."/>
        </authorList>
    </citation>
    <scope>NUCLEOTIDE SEQUENCE [LARGE SCALE GENOMIC DNA]</scope>
    <source>
        <strain evidence="2 3">DSM 108506</strain>
    </source>
</reference>
<feature type="compositionally biased region" description="Basic and acidic residues" evidence="1">
    <location>
        <begin position="94"/>
        <end position="104"/>
    </location>
</feature>
<proteinExistence type="predicted"/>
<feature type="compositionally biased region" description="Basic and acidic residues" evidence="1">
    <location>
        <begin position="1"/>
        <end position="12"/>
    </location>
</feature>
<dbReference type="Proteomes" id="UP000308730">
    <property type="component" value="Unassembled WGS sequence"/>
</dbReference>
<gene>
    <name evidence="2" type="ORF">EUX98_g8005</name>
</gene>
<dbReference type="AlphaFoldDB" id="A0A4S4MJ20"/>
<accession>A0A4S4MJ20</accession>
<evidence type="ECO:0000256" key="1">
    <source>
        <dbReference type="SAM" id="MobiDB-lite"/>
    </source>
</evidence>
<feature type="compositionally biased region" description="Low complexity" evidence="1">
    <location>
        <begin position="72"/>
        <end position="91"/>
    </location>
</feature>
<keyword evidence="3" id="KW-1185">Reference proteome</keyword>
<comment type="caution">
    <text evidence="2">The sequence shown here is derived from an EMBL/GenBank/DDBJ whole genome shotgun (WGS) entry which is preliminary data.</text>
</comment>
<dbReference type="EMBL" id="SGPM01000384">
    <property type="protein sequence ID" value="THH23180.1"/>
    <property type="molecule type" value="Genomic_DNA"/>
</dbReference>
<feature type="region of interest" description="Disordered" evidence="1">
    <location>
        <begin position="38"/>
        <end position="123"/>
    </location>
</feature>
<feature type="region of interest" description="Disordered" evidence="1">
    <location>
        <begin position="1"/>
        <end position="25"/>
    </location>
</feature>
<protein>
    <submittedName>
        <fullName evidence="2">Uncharacterized protein</fullName>
    </submittedName>
</protein>